<keyword evidence="2" id="KW-1185">Reference proteome</keyword>
<sequence length="299" mass="33769">MISLKRIKKQIFDFTVKDILKTPPVNCNPTSNLVILSQSYHRDLFMFLIAAKSFAYFVRPKSFIVIDDGFTRSDKEIISHHLGAAEFISTHNISTEGCPTGGTWERLVSIINRCTDDYIVQLDSDTVTRDYPDEVAVCVRENRCFTLSTLQGRTVAPVQETATFADNIDSSHVQILAERAMRKLPSAESLRYVRGCSGFAGFGRNSVMIEDLKQFSKSMEQLLGGLDTWKQWGSEQVASNFLIANSDQALMLPFEHYPYWKPGINIAHAKLIHFIGDNRFSGGEYIRQAKQAIQNLGRK</sequence>
<protein>
    <recommendedName>
        <fullName evidence="3">Glycosyl transferase family 2</fullName>
    </recommendedName>
</protein>
<dbReference type="EMBL" id="QICQ01000005">
    <property type="protein sequence ID" value="PXV83463.1"/>
    <property type="molecule type" value="Genomic_DNA"/>
</dbReference>
<reference evidence="1 2" key="1">
    <citation type="submission" date="2018-04" db="EMBL/GenBank/DDBJ databases">
        <title>Active sludge and wastewater microbial communities from Klosterneuburg, Austria.</title>
        <authorList>
            <person name="Wagner M."/>
        </authorList>
    </citation>
    <scope>NUCLEOTIDE SEQUENCE [LARGE SCALE GENOMIC DNA]</scope>
    <source>
        <strain evidence="1 2">Nm 57</strain>
    </source>
</reference>
<evidence type="ECO:0008006" key="3">
    <source>
        <dbReference type="Google" id="ProtNLM"/>
    </source>
</evidence>
<organism evidence="1 2">
    <name type="scientific">Nitrosomonas eutropha</name>
    <dbReference type="NCBI Taxonomy" id="916"/>
    <lineage>
        <taxon>Bacteria</taxon>
        <taxon>Pseudomonadati</taxon>
        <taxon>Pseudomonadota</taxon>
        <taxon>Betaproteobacteria</taxon>
        <taxon>Nitrosomonadales</taxon>
        <taxon>Nitrosomonadaceae</taxon>
        <taxon>Nitrosomonas</taxon>
    </lineage>
</organism>
<dbReference type="Proteomes" id="UP000247780">
    <property type="component" value="Unassembled WGS sequence"/>
</dbReference>
<evidence type="ECO:0000313" key="1">
    <source>
        <dbReference type="EMBL" id="PXV83463.1"/>
    </source>
</evidence>
<dbReference type="InterPro" id="IPR029044">
    <property type="entry name" value="Nucleotide-diphossugar_trans"/>
</dbReference>
<comment type="caution">
    <text evidence="1">The sequence shown here is derived from an EMBL/GenBank/DDBJ whole genome shotgun (WGS) entry which is preliminary data.</text>
</comment>
<gene>
    <name evidence="1" type="ORF">C8R14_10568</name>
</gene>
<name>A0ABX5MC97_9PROT</name>
<accession>A0ABX5MC97</accession>
<proteinExistence type="predicted"/>
<dbReference type="RefSeq" id="WP_011633997.1">
    <property type="nucleotide sequence ID" value="NZ_FNYF01000007.1"/>
</dbReference>
<dbReference type="SUPFAM" id="SSF53448">
    <property type="entry name" value="Nucleotide-diphospho-sugar transferases"/>
    <property type="match status" value="1"/>
</dbReference>
<evidence type="ECO:0000313" key="2">
    <source>
        <dbReference type="Proteomes" id="UP000247780"/>
    </source>
</evidence>